<dbReference type="InterPro" id="IPR036318">
    <property type="entry name" value="FAD-bd_PCMH-like_sf"/>
</dbReference>
<dbReference type="SUPFAM" id="SSF53335">
    <property type="entry name" value="S-adenosyl-L-methionine-dependent methyltransferases"/>
    <property type="match status" value="1"/>
</dbReference>
<name>A0ABY6BGU9_9GAMM</name>
<dbReference type="EMBL" id="CP104694">
    <property type="protein sequence ID" value="UXI68821.1"/>
    <property type="molecule type" value="Genomic_DNA"/>
</dbReference>
<dbReference type="InterPro" id="IPR016169">
    <property type="entry name" value="FAD-bd_PCMH_sub2"/>
</dbReference>
<dbReference type="Pfam" id="PF01565">
    <property type="entry name" value="FAD_binding_4"/>
    <property type="match status" value="1"/>
</dbReference>
<organism evidence="4 5">
    <name type="scientific">Tahibacter amnicola</name>
    <dbReference type="NCBI Taxonomy" id="2976241"/>
    <lineage>
        <taxon>Bacteria</taxon>
        <taxon>Pseudomonadati</taxon>
        <taxon>Pseudomonadota</taxon>
        <taxon>Gammaproteobacteria</taxon>
        <taxon>Lysobacterales</taxon>
        <taxon>Rhodanobacteraceae</taxon>
        <taxon>Tahibacter</taxon>
    </lineage>
</organism>
<sequence>MTSNQQMVTDVTGLYAVPVWAIVTPTSTADVQAALARTNGPVAIGGGRFSMGGQAASPGALHLDMRQMNQIVQFAPLERTVRVQAGVRWCDLQRFLDPHGLAVKIMQSYANFTVGGSLSVNVHGRYVGLGPLILSVRAIAVVLADGQLVEATPTRNSEIFYGAIGGYGGLGVIVEAELELAENVRMERFAATMPVAEYPEHFRALVRNSRDAIMHNADIYPPYFRRVRSVTWRKTDKPATVRYRLMPLRSSYPLHRYFIWAASETPLGKWRKQHIVDNLLYMRSAVHWRNFEAGYDVAELEPVSRRFRTFVLQEYFIPVSRFDDFVAAMREILQRHRVNVLNISIRHALPDPGSLMAWAREECFAFVLYYKQRTRPNACQRVAVWTRELIDAALDTGGTYYLPYQPHATPEQFARAYPRHPEMFALKAKIDPASRFRNSLWDTYYMNTPTPARAVTGSEFHRVYGDVRWRDAFYRFLQNIYRLYPEDRFHTLIIEACASHDTDEAIYRQLQERLPGIKPLLADLTYALPSLAKQKREMARQTAELVEGRRSWNGYVEIGGTGRYVRTLRREIGVSGDTVIINDIAPGNSPVDLVERGQWAKAGRFVPLNDYAPIAPSDIADASMDLVTCYIGLHHAVPETLPAFLASIHRIVRPGGVFILRDHDVTSEPMRDLVSLAHTVFNAGLQQPWSANQAELRHFESVATWSQRITAAGFEDLGKRLLQANDPTDNVLMGFRKPRSVA</sequence>
<evidence type="ECO:0000256" key="1">
    <source>
        <dbReference type="ARBA" id="ARBA00022630"/>
    </source>
</evidence>
<dbReference type="Gene3D" id="3.40.50.150">
    <property type="entry name" value="Vaccinia Virus protein VP39"/>
    <property type="match status" value="1"/>
</dbReference>
<keyword evidence="2" id="KW-0274">FAD</keyword>
<dbReference type="InterPro" id="IPR016167">
    <property type="entry name" value="FAD-bd_PCMH_sub1"/>
</dbReference>
<dbReference type="PANTHER" id="PTHR43762:SF1">
    <property type="entry name" value="D-ARABINONO-1,4-LACTONE OXIDASE"/>
    <property type="match status" value="1"/>
</dbReference>
<gene>
    <name evidence="4" type="ORF">N4264_03965</name>
</gene>
<dbReference type="SUPFAM" id="SSF56176">
    <property type="entry name" value="FAD-binding/transporter-associated domain-like"/>
    <property type="match status" value="1"/>
</dbReference>
<dbReference type="InterPro" id="IPR016166">
    <property type="entry name" value="FAD-bd_PCMH"/>
</dbReference>
<dbReference type="Gene3D" id="3.30.43.10">
    <property type="entry name" value="Uridine Diphospho-n-acetylenolpyruvylglucosamine Reductase, domain 2"/>
    <property type="match status" value="1"/>
</dbReference>
<keyword evidence="5" id="KW-1185">Reference proteome</keyword>
<dbReference type="InterPro" id="IPR006094">
    <property type="entry name" value="Oxid_FAD_bind_N"/>
</dbReference>
<feature type="domain" description="FAD-binding PCMH-type" evidence="3">
    <location>
        <begin position="15"/>
        <end position="183"/>
    </location>
</feature>
<evidence type="ECO:0000313" key="5">
    <source>
        <dbReference type="Proteomes" id="UP001064632"/>
    </source>
</evidence>
<dbReference type="PROSITE" id="PS51387">
    <property type="entry name" value="FAD_PCMH"/>
    <property type="match status" value="1"/>
</dbReference>
<dbReference type="Pfam" id="PF08241">
    <property type="entry name" value="Methyltransf_11"/>
    <property type="match status" value="1"/>
</dbReference>
<reference evidence="4" key="1">
    <citation type="submission" date="2022-09" db="EMBL/GenBank/DDBJ databases">
        <title>Tahibacter sp. nov., isolated from a fresh water.</title>
        <authorList>
            <person name="Baek J.H."/>
            <person name="Lee J.K."/>
            <person name="Kim J.M."/>
            <person name="Jeon C.O."/>
        </authorList>
    </citation>
    <scope>NUCLEOTIDE SEQUENCE</scope>
    <source>
        <strain evidence="4">W38</strain>
    </source>
</reference>
<dbReference type="Gene3D" id="3.30.465.10">
    <property type="match status" value="1"/>
</dbReference>
<accession>A0ABY6BGU9</accession>
<dbReference type="InterPro" id="IPR013216">
    <property type="entry name" value="Methyltransf_11"/>
</dbReference>
<dbReference type="InterPro" id="IPR029063">
    <property type="entry name" value="SAM-dependent_MTases_sf"/>
</dbReference>
<dbReference type="InterPro" id="IPR010031">
    <property type="entry name" value="FAD_lactone_oxidase-like"/>
</dbReference>
<evidence type="ECO:0000256" key="2">
    <source>
        <dbReference type="ARBA" id="ARBA00022827"/>
    </source>
</evidence>
<dbReference type="InterPro" id="IPR016164">
    <property type="entry name" value="FAD-linked_Oxase-like_C"/>
</dbReference>
<dbReference type="SUPFAM" id="SSF55103">
    <property type="entry name" value="FAD-linked oxidases, C-terminal domain"/>
    <property type="match status" value="1"/>
</dbReference>
<dbReference type="RefSeq" id="WP_261695780.1">
    <property type="nucleotide sequence ID" value="NZ_CP104694.1"/>
</dbReference>
<dbReference type="CDD" id="cd02440">
    <property type="entry name" value="AdoMet_MTases"/>
    <property type="match status" value="1"/>
</dbReference>
<evidence type="ECO:0000259" key="3">
    <source>
        <dbReference type="PROSITE" id="PS51387"/>
    </source>
</evidence>
<dbReference type="Proteomes" id="UP001064632">
    <property type="component" value="Chromosome"/>
</dbReference>
<proteinExistence type="predicted"/>
<dbReference type="PANTHER" id="PTHR43762">
    <property type="entry name" value="L-GULONOLACTONE OXIDASE"/>
    <property type="match status" value="1"/>
</dbReference>
<protein>
    <submittedName>
        <fullName evidence="4">FAD-binding protein</fullName>
    </submittedName>
</protein>
<evidence type="ECO:0000313" key="4">
    <source>
        <dbReference type="EMBL" id="UXI68821.1"/>
    </source>
</evidence>
<keyword evidence="1" id="KW-0285">Flavoprotein</keyword>